<dbReference type="InterPro" id="IPR013216">
    <property type="entry name" value="Methyltransf_11"/>
</dbReference>
<gene>
    <name evidence="5" type="ORF">GpartN1_g428.t1</name>
</gene>
<dbReference type="SUPFAM" id="SSF53335">
    <property type="entry name" value="S-adenosyl-L-methionine-dependent methyltransferases"/>
    <property type="match status" value="1"/>
</dbReference>
<evidence type="ECO:0000313" key="5">
    <source>
        <dbReference type="EMBL" id="GJQ08637.1"/>
    </source>
</evidence>
<evidence type="ECO:0000313" key="6">
    <source>
        <dbReference type="Proteomes" id="UP001061958"/>
    </source>
</evidence>
<evidence type="ECO:0000259" key="4">
    <source>
        <dbReference type="Pfam" id="PF08241"/>
    </source>
</evidence>
<reference evidence="5" key="2">
    <citation type="submission" date="2022-01" db="EMBL/GenBank/DDBJ databases">
        <authorList>
            <person name="Hirooka S."/>
            <person name="Miyagishima S.Y."/>
        </authorList>
    </citation>
    <scope>NUCLEOTIDE SEQUENCE</scope>
    <source>
        <strain evidence="5">NBRC 102759</strain>
    </source>
</reference>
<dbReference type="Gene3D" id="3.40.50.150">
    <property type="entry name" value="Vaccinia Virus protein VP39"/>
    <property type="match status" value="1"/>
</dbReference>
<dbReference type="EMBL" id="BQMJ01000003">
    <property type="protein sequence ID" value="GJQ08637.1"/>
    <property type="molecule type" value="Genomic_DNA"/>
</dbReference>
<dbReference type="OrthoDB" id="16816at2759"/>
<dbReference type="CDD" id="cd02440">
    <property type="entry name" value="AdoMet_MTases"/>
    <property type="match status" value="1"/>
</dbReference>
<dbReference type="PANTHER" id="PTHR13090">
    <property type="entry name" value="ARGININE-HYDROXYLASE NDUFAF5, MITOCHONDRIAL"/>
    <property type="match status" value="1"/>
</dbReference>
<evidence type="ECO:0000256" key="3">
    <source>
        <dbReference type="SAM" id="MobiDB-lite"/>
    </source>
</evidence>
<dbReference type="InterPro" id="IPR050602">
    <property type="entry name" value="Malonyl-ACP_OMT"/>
</dbReference>
<feature type="compositionally biased region" description="Polar residues" evidence="3">
    <location>
        <begin position="322"/>
        <end position="331"/>
    </location>
</feature>
<dbReference type="Proteomes" id="UP001061958">
    <property type="component" value="Unassembled WGS sequence"/>
</dbReference>
<reference evidence="5" key="1">
    <citation type="journal article" date="2022" name="Proc. Natl. Acad. Sci. U.S.A.">
        <title>Life cycle and functional genomics of the unicellular red alga Galdieria for elucidating algal and plant evolution and industrial use.</title>
        <authorList>
            <person name="Hirooka S."/>
            <person name="Itabashi T."/>
            <person name="Ichinose T.M."/>
            <person name="Onuma R."/>
            <person name="Fujiwara T."/>
            <person name="Yamashita S."/>
            <person name="Jong L.W."/>
            <person name="Tomita R."/>
            <person name="Iwane A.H."/>
            <person name="Miyagishima S.Y."/>
        </authorList>
    </citation>
    <scope>NUCLEOTIDE SEQUENCE</scope>
    <source>
        <strain evidence="5">NBRC 102759</strain>
    </source>
</reference>
<accession>A0A9C7PS15</accession>
<feature type="region of interest" description="Disordered" evidence="3">
    <location>
        <begin position="301"/>
        <end position="331"/>
    </location>
</feature>
<evidence type="ECO:0000256" key="1">
    <source>
        <dbReference type="ARBA" id="ARBA00022603"/>
    </source>
</evidence>
<dbReference type="InterPro" id="IPR029063">
    <property type="entry name" value="SAM-dependent_MTases_sf"/>
</dbReference>
<comment type="caution">
    <text evidence="5">The sequence shown here is derived from an EMBL/GenBank/DDBJ whole genome shotgun (WGS) entry which is preliminary data.</text>
</comment>
<organism evidence="5 6">
    <name type="scientific">Galdieria partita</name>
    <dbReference type="NCBI Taxonomy" id="83374"/>
    <lineage>
        <taxon>Eukaryota</taxon>
        <taxon>Rhodophyta</taxon>
        <taxon>Bangiophyceae</taxon>
        <taxon>Galdieriales</taxon>
        <taxon>Galdieriaceae</taxon>
        <taxon>Galdieria</taxon>
    </lineage>
</organism>
<keyword evidence="2" id="KW-0808">Transferase</keyword>
<evidence type="ECO:0000256" key="2">
    <source>
        <dbReference type="ARBA" id="ARBA00022679"/>
    </source>
</evidence>
<dbReference type="Pfam" id="PF08241">
    <property type="entry name" value="Methyltransf_11"/>
    <property type="match status" value="1"/>
</dbReference>
<dbReference type="AlphaFoldDB" id="A0A9C7PS15"/>
<protein>
    <recommendedName>
        <fullName evidence="4">Methyltransferase type 11 domain-containing protein</fullName>
    </recommendedName>
</protein>
<dbReference type="GO" id="GO:0005739">
    <property type="term" value="C:mitochondrion"/>
    <property type="evidence" value="ECO:0007669"/>
    <property type="project" value="TreeGrafter"/>
</dbReference>
<keyword evidence="6" id="KW-1185">Reference proteome</keyword>
<name>A0A9C7PS15_9RHOD</name>
<sequence>MYGRLAAIALGSRTAIRVLQKRHVHEVFDRKLKRLQRERAARNFDEGYYFLHKEVANRLCERLQDIPRALETALDVGCGYGHVRAALSDFPGIKRVVETDISESCVRTTLDRCQSLSDGIETIGIVSDEEFLPFQQHSFDMAISCLSMHWINDLPGFLAQLNRVLKPDGLFLGAMFGGDSLHELRVCLQLAEEQVHGGVSPRVSPFVQTSDVGSVLSRGGFKLTTIDTDRFTVKFEDMFQLLRFLKATGENNANCLRGGYFGKKAFQLASELYRQQYSDNEGHIFASIHVVYMIGWSPHPNQQQPKKRGSAQFSLKDLGNVGENTKPNMSP</sequence>
<keyword evidence="1" id="KW-0489">Methyltransferase</keyword>
<dbReference type="GO" id="GO:0008757">
    <property type="term" value="F:S-adenosylmethionine-dependent methyltransferase activity"/>
    <property type="evidence" value="ECO:0007669"/>
    <property type="project" value="InterPro"/>
</dbReference>
<dbReference type="PANTHER" id="PTHR13090:SF1">
    <property type="entry name" value="ARGININE-HYDROXYLASE NDUFAF5, MITOCHONDRIAL"/>
    <property type="match status" value="1"/>
</dbReference>
<feature type="domain" description="Methyltransferase type 11" evidence="4">
    <location>
        <begin position="74"/>
        <end position="172"/>
    </location>
</feature>
<dbReference type="GO" id="GO:0032259">
    <property type="term" value="P:methylation"/>
    <property type="evidence" value="ECO:0007669"/>
    <property type="project" value="UniProtKB-KW"/>
</dbReference>
<proteinExistence type="predicted"/>
<dbReference type="GO" id="GO:0032981">
    <property type="term" value="P:mitochondrial respiratory chain complex I assembly"/>
    <property type="evidence" value="ECO:0007669"/>
    <property type="project" value="TreeGrafter"/>
</dbReference>